<feature type="region of interest" description="Disordered" evidence="4">
    <location>
        <begin position="354"/>
        <end position="392"/>
    </location>
</feature>
<keyword evidence="7" id="KW-1185">Reference proteome</keyword>
<evidence type="ECO:0000256" key="1">
    <source>
        <dbReference type="ARBA" id="ARBA00004123"/>
    </source>
</evidence>
<dbReference type="InterPro" id="IPR053016">
    <property type="entry name" value="CTF18-RFC_complex"/>
</dbReference>
<evidence type="ECO:0000313" key="6">
    <source>
        <dbReference type="EMBL" id="KAL3759250.1"/>
    </source>
</evidence>
<evidence type="ECO:0000313" key="7">
    <source>
        <dbReference type="Proteomes" id="UP001530293"/>
    </source>
</evidence>
<feature type="region of interest" description="Disordered" evidence="4">
    <location>
        <begin position="104"/>
        <end position="124"/>
    </location>
</feature>
<feature type="region of interest" description="Disordered" evidence="4">
    <location>
        <begin position="255"/>
        <end position="274"/>
    </location>
</feature>
<dbReference type="Proteomes" id="UP001530293">
    <property type="component" value="Unassembled WGS sequence"/>
</dbReference>
<reference evidence="6 7" key="1">
    <citation type="submission" date="2024-10" db="EMBL/GenBank/DDBJ databases">
        <title>Updated reference genomes for cyclostephanoid diatoms.</title>
        <authorList>
            <person name="Roberts W.R."/>
            <person name="Alverson A.J."/>
        </authorList>
    </citation>
    <scope>NUCLEOTIDE SEQUENCE [LARGE SCALE GENOMIC DNA]</scope>
    <source>
        <strain evidence="6 7">AJA232-27</strain>
    </source>
</reference>
<comment type="subcellular location">
    <subcellularLocation>
        <location evidence="1">Nucleus</location>
    </subcellularLocation>
</comment>
<dbReference type="SUPFAM" id="SSF52540">
    <property type="entry name" value="P-loop containing nucleoside triphosphate hydrolases"/>
    <property type="match status" value="1"/>
</dbReference>
<evidence type="ECO:0000259" key="5">
    <source>
        <dbReference type="SMART" id="SM00382"/>
    </source>
</evidence>
<feature type="compositionally biased region" description="Basic and acidic residues" evidence="4">
    <location>
        <begin position="502"/>
        <end position="525"/>
    </location>
</feature>
<dbReference type="Gene3D" id="3.40.50.300">
    <property type="entry name" value="P-loop containing nucleotide triphosphate hydrolases"/>
    <property type="match status" value="1"/>
</dbReference>
<feature type="compositionally biased region" description="Acidic residues" evidence="4">
    <location>
        <begin position="192"/>
        <end position="207"/>
    </location>
</feature>
<feature type="compositionally biased region" description="Basic and acidic residues" evidence="4">
    <location>
        <begin position="175"/>
        <end position="184"/>
    </location>
</feature>
<dbReference type="InterPro" id="IPR027417">
    <property type="entry name" value="P-loop_NTPase"/>
</dbReference>
<dbReference type="InterPro" id="IPR003593">
    <property type="entry name" value="AAA+_ATPase"/>
</dbReference>
<dbReference type="PANTHER" id="PTHR46765:SF1">
    <property type="entry name" value="P-LOOP CONTAINING NUCLEOSIDE TRIPHOSPHATE HYDROLASES SUPERFAMILY PROTEIN"/>
    <property type="match status" value="1"/>
</dbReference>
<keyword evidence="2" id="KW-0539">Nucleus</keyword>
<organism evidence="6 7">
    <name type="scientific">Discostella pseudostelligera</name>
    <dbReference type="NCBI Taxonomy" id="259834"/>
    <lineage>
        <taxon>Eukaryota</taxon>
        <taxon>Sar</taxon>
        <taxon>Stramenopiles</taxon>
        <taxon>Ochrophyta</taxon>
        <taxon>Bacillariophyta</taxon>
        <taxon>Coscinodiscophyceae</taxon>
        <taxon>Thalassiosirophycidae</taxon>
        <taxon>Stephanodiscales</taxon>
        <taxon>Stephanodiscaceae</taxon>
        <taxon>Discostella</taxon>
    </lineage>
</organism>
<dbReference type="SMART" id="SM00382">
    <property type="entry name" value="AAA"/>
    <property type="match status" value="1"/>
</dbReference>
<evidence type="ECO:0000256" key="2">
    <source>
        <dbReference type="ARBA" id="ARBA00023242"/>
    </source>
</evidence>
<comment type="caution">
    <text evidence="6">The sequence shown here is derived from an EMBL/GenBank/DDBJ whole genome shotgun (WGS) entry which is preliminary data.</text>
</comment>
<comment type="similarity">
    <text evidence="3">Belongs to the activator 1 small subunits family. CTF18 subfamily.</text>
</comment>
<evidence type="ECO:0000256" key="4">
    <source>
        <dbReference type="SAM" id="MobiDB-lite"/>
    </source>
</evidence>
<dbReference type="EMBL" id="JALLBG020000206">
    <property type="protein sequence ID" value="KAL3759250.1"/>
    <property type="molecule type" value="Genomic_DNA"/>
</dbReference>
<dbReference type="InterPro" id="IPR003959">
    <property type="entry name" value="ATPase_AAA_core"/>
</dbReference>
<dbReference type="GO" id="GO:0005634">
    <property type="term" value="C:nucleus"/>
    <property type="evidence" value="ECO:0007669"/>
    <property type="project" value="UniProtKB-SubCell"/>
</dbReference>
<dbReference type="Pfam" id="PF00004">
    <property type="entry name" value="AAA"/>
    <property type="match status" value="1"/>
</dbReference>
<feature type="domain" description="AAA+ ATPase" evidence="5">
    <location>
        <begin position="543"/>
        <end position="704"/>
    </location>
</feature>
<dbReference type="AlphaFoldDB" id="A0ABD3M5E2"/>
<dbReference type="CDD" id="cd00009">
    <property type="entry name" value="AAA"/>
    <property type="match status" value="1"/>
</dbReference>
<proteinExistence type="inferred from homology"/>
<feature type="compositionally biased region" description="Basic and acidic residues" evidence="4">
    <location>
        <begin position="258"/>
        <end position="274"/>
    </location>
</feature>
<protein>
    <recommendedName>
        <fullName evidence="5">AAA+ ATPase domain-containing protein</fullName>
    </recommendedName>
</protein>
<feature type="region of interest" description="Disordered" evidence="4">
    <location>
        <begin position="809"/>
        <end position="835"/>
    </location>
</feature>
<feature type="compositionally biased region" description="Acidic residues" evidence="4">
    <location>
        <begin position="365"/>
        <end position="378"/>
    </location>
</feature>
<gene>
    <name evidence="6" type="ORF">ACHAWU_002051</name>
</gene>
<sequence>MGNDNDDYYLNDDDLINEAIANADDQDHENDAMEEDYGEYYDEEMEDALPPHNITNTNSKNLESNEDVGGHAVAAVAVVNNASSITPMDSSGSVVLPVPQIVSTSPTAKSTSSRHHHPTTLNNFENDDLYKFERYTGLSSWRTTTSGNSATNTAVDNGAHAGRESDGATTMEATSWKKKEDQPMKKKKRHDDDEDDDDFDEEAEESVEGNAESKSREVGVASGSGAAGGGIGSQAQQLVRFREKEELILLGRSWGGRRRNDHDSSSNNKTKKDDVDYLLPQLGEASMAMTLADGTRTFIKKRCASSVGNDKRHAQGRGEEEQCLLSLPMTELIRRADILQKRAIQRKIEREGTTANKTKARDDGGIVDENVDGDDENVEVGRNNSSANDVDCETTVDDADYTEKQHDNEEKKKKVTFQLQTQSIHRKRQHHKLLQLQQRLWVDKHAPTSISHLLSDERTNREVLRALREWDPYVFKKEAPARPTPAYPSKFGQQQQQQQYGKDSKKNGRKDQGKKNDLRGGKDGDNIEGTSTNQRIDVRPDESSRVILLSGPPGVGKSTLAHIVCKHAGYHAIEVNASDERTASSLTERVTRAMESKTLDLGNFIDNDDADESKEGMRKQGSGGKPNCIILDEIDGADAKTSIAALVDIIRADIPSTTSSKGKKGKGGATYLRRPIILICNHKYAPALRPILPYARQFDVQPPNPERLTSRLRAVLAAERMSVVAGGMLLRRLVAMSGGDIRSCLYALQFASARAREVAIKKQRGREGDDYEALMVDISSTLMATLGEGNGMKDMQSDVSSTVATIFRKEKAPPSSSRAVNQYKRQKTSNGSSGKIDGSKGVDIVLQAVEHFGDNSKTLDCLFMNINRVSYVDPTLDRCYSAFEWLSGADMYRSLNSNVAMNNSAEHHSMQKFYIPTAAAAIHLLCCVETRPDLTFSTRPLSDCHYQNQANVSLVHRFMEGLAPMVRRGCGGGTDTVVSDVIPYGMWLLSAGDGKHSLSRQVSSLDLLSAEEKLAFSAHVDTLRALGLTYVKEERTFDYKSPYNPGENLRLEPEIDKLVKFEHMDDRIGRIEIPSLLKELLAHGAKVAAMRERESEANIAQRASARVDSSKQQPKKSSTATKESKKTPAITPMKHLSKGPNTSAAKNFLGFRAAKAKEAKSARRAATVGFDRSKKVKLANTGSGNELSKVIRFKYQKGFTQAVRAPCQIEDLL</sequence>
<feature type="region of interest" description="Disordered" evidence="4">
    <location>
        <begin position="1093"/>
        <end position="1143"/>
    </location>
</feature>
<feature type="region of interest" description="Disordered" evidence="4">
    <location>
        <begin position="479"/>
        <end position="541"/>
    </location>
</feature>
<feature type="region of interest" description="Disordered" evidence="4">
    <location>
        <begin position="603"/>
        <end position="624"/>
    </location>
</feature>
<accession>A0ABD3M5E2</accession>
<name>A0ABD3M5E2_9STRA</name>
<feature type="region of interest" description="Disordered" evidence="4">
    <location>
        <begin position="141"/>
        <end position="232"/>
    </location>
</feature>
<evidence type="ECO:0000256" key="3">
    <source>
        <dbReference type="ARBA" id="ARBA00043975"/>
    </source>
</evidence>
<dbReference type="PANTHER" id="PTHR46765">
    <property type="entry name" value="P-LOOP CONTAINING NUCLEOSIDE TRIPHOSPHATE HYDROLASES SUPERFAMILY PROTEIN"/>
    <property type="match status" value="1"/>
</dbReference>
<feature type="compositionally biased region" description="Low complexity" evidence="4">
    <location>
        <begin position="143"/>
        <end position="154"/>
    </location>
</feature>
<dbReference type="Gene3D" id="1.10.8.60">
    <property type="match status" value="1"/>
</dbReference>